<proteinExistence type="predicted"/>
<comment type="caution">
    <text evidence="2">The sequence shown here is derived from an EMBL/GenBank/DDBJ whole genome shotgun (WGS) entry which is preliminary data.</text>
</comment>
<feature type="chain" id="PRO_5038991486" evidence="1">
    <location>
        <begin position="22"/>
        <end position="237"/>
    </location>
</feature>
<organism evidence="2 3">
    <name type="scientific">Agathobacter rectalis</name>
    <dbReference type="NCBI Taxonomy" id="39491"/>
    <lineage>
        <taxon>Bacteria</taxon>
        <taxon>Bacillati</taxon>
        <taxon>Bacillota</taxon>
        <taxon>Clostridia</taxon>
        <taxon>Lachnospirales</taxon>
        <taxon>Lachnospiraceae</taxon>
        <taxon>Agathobacter</taxon>
    </lineage>
</organism>
<reference evidence="2 3" key="1">
    <citation type="submission" date="2014-09" db="EMBL/GenBank/DDBJ databases">
        <title>Butyrate-producing bacteria isolated from human gut.</title>
        <authorList>
            <person name="Zhang Q."/>
            <person name="Zhao L."/>
        </authorList>
    </citation>
    <scope>NUCLEOTIDE SEQUENCE [LARGE SCALE GENOMIC DNA]</scope>
    <source>
        <strain evidence="2 3">R22</strain>
    </source>
</reference>
<dbReference type="RefSeq" id="WP_109257912.1">
    <property type="nucleotide sequence ID" value="NZ_JRFS01000015.1"/>
</dbReference>
<evidence type="ECO:0000313" key="3">
    <source>
        <dbReference type="Proteomes" id="UP000245905"/>
    </source>
</evidence>
<evidence type="ECO:0000256" key="1">
    <source>
        <dbReference type="SAM" id="SignalP"/>
    </source>
</evidence>
<accession>A0A2U2EGZ8</accession>
<protein>
    <submittedName>
        <fullName evidence="2">Uncharacterized protein</fullName>
    </submittedName>
</protein>
<gene>
    <name evidence="2" type="ORF">LD38_08395</name>
</gene>
<dbReference type="Proteomes" id="UP000245905">
    <property type="component" value="Unassembled WGS sequence"/>
</dbReference>
<evidence type="ECO:0000313" key="2">
    <source>
        <dbReference type="EMBL" id="PWE83796.1"/>
    </source>
</evidence>
<keyword evidence="1" id="KW-0732">Signal</keyword>
<dbReference type="AlphaFoldDB" id="A0A2U2EGZ8"/>
<dbReference type="PROSITE" id="PS51257">
    <property type="entry name" value="PROKAR_LIPOPROTEIN"/>
    <property type="match status" value="1"/>
</dbReference>
<name>A0A2U2EGZ8_9FIRM</name>
<sequence length="237" mass="26649">MKRKKITAIMAVIMMAAGLSACSHSNAKLEGKSGIVKDEASKTEGDTGVVDQTPATYVQDAEYVNKDDIVSVDDTIEINGITYKIEKYEHTTEFGNRNKDTVLDYLKDLYGEAIDDNYNLSNGNSYIFITLTIGYKDGDDKQIEGNRNVGVLYAIKDDMERIQQNSDSVYIDSYWLGGDESDVYHYVLGKGECITSELGYIIQDEGIPEDSKYIYYCIEGIDSKTNDKVQKYFKLEL</sequence>
<feature type="signal peptide" evidence="1">
    <location>
        <begin position="1"/>
        <end position="21"/>
    </location>
</feature>
<dbReference type="EMBL" id="JRFS01000015">
    <property type="protein sequence ID" value="PWE83796.1"/>
    <property type="molecule type" value="Genomic_DNA"/>
</dbReference>